<name>F0WYK7_9STRA</name>
<protein>
    <submittedName>
        <fullName evidence="3">AlNc14C390G11270 protein</fullName>
    </submittedName>
</protein>
<gene>
    <name evidence="3" type="primary">AlNc14C390G11270</name>
    <name evidence="3" type="ORF">ALNC14_127090</name>
</gene>
<dbReference type="Pfam" id="PF03184">
    <property type="entry name" value="DDE_1"/>
    <property type="match status" value="1"/>
</dbReference>
<dbReference type="AlphaFoldDB" id="F0WYK7"/>
<reference evidence="3" key="1">
    <citation type="journal article" date="2011" name="PLoS Biol.">
        <title>Gene gain and loss during evolution of obligate parasitism in the white rust pathogen of Arabidopsis thaliana.</title>
        <authorList>
            <person name="Kemen E."/>
            <person name="Gardiner A."/>
            <person name="Schultz-Larsen T."/>
            <person name="Kemen A.C."/>
            <person name="Balmuth A.L."/>
            <person name="Robert-Seilaniantz A."/>
            <person name="Bailey K."/>
            <person name="Holub E."/>
            <person name="Studholme D.J."/>
            <person name="Maclean D."/>
            <person name="Jones J.D."/>
        </authorList>
    </citation>
    <scope>NUCLEOTIDE SEQUENCE</scope>
</reference>
<feature type="region of interest" description="Disordered" evidence="1">
    <location>
        <begin position="111"/>
        <end position="133"/>
    </location>
</feature>
<feature type="compositionally biased region" description="Polar residues" evidence="1">
    <location>
        <begin position="111"/>
        <end position="129"/>
    </location>
</feature>
<feature type="domain" description="DDE-1" evidence="2">
    <location>
        <begin position="2"/>
        <end position="65"/>
    </location>
</feature>
<evidence type="ECO:0000259" key="2">
    <source>
        <dbReference type="Pfam" id="PF03184"/>
    </source>
</evidence>
<sequence length="145" mass="16141">MKVILLRLPPNSTHILQPLDVSLFKPFKTILCRSMDHFMIDEDVSSLTKKQAISLTSSTWQNGVPANPDNLISGFANTGLWPISAPEMLERRELYADGGVTTEAYQETRCGSQCDKSSGRRQSSFPSHQRNAKESVRQLTCLLAS</sequence>
<evidence type="ECO:0000256" key="1">
    <source>
        <dbReference type="SAM" id="MobiDB-lite"/>
    </source>
</evidence>
<reference evidence="3" key="2">
    <citation type="submission" date="2011-02" db="EMBL/GenBank/DDBJ databases">
        <authorList>
            <person name="MacLean D."/>
        </authorList>
    </citation>
    <scope>NUCLEOTIDE SEQUENCE</scope>
</reference>
<evidence type="ECO:0000313" key="3">
    <source>
        <dbReference type="EMBL" id="CCA26565.1"/>
    </source>
</evidence>
<organism evidence="3">
    <name type="scientific">Albugo laibachii Nc14</name>
    <dbReference type="NCBI Taxonomy" id="890382"/>
    <lineage>
        <taxon>Eukaryota</taxon>
        <taxon>Sar</taxon>
        <taxon>Stramenopiles</taxon>
        <taxon>Oomycota</taxon>
        <taxon>Peronosporomycetes</taxon>
        <taxon>Albuginales</taxon>
        <taxon>Albuginaceae</taxon>
        <taxon>Albugo</taxon>
    </lineage>
</organism>
<proteinExistence type="predicted"/>
<dbReference type="InterPro" id="IPR004875">
    <property type="entry name" value="DDE_SF_endonuclease_dom"/>
</dbReference>
<accession>F0WYK7</accession>
<dbReference type="EMBL" id="FR824433">
    <property type="protein sequence ID" value="CCA26565.1"/>
    <property type="molecule type" value="Genomic_DNA"/>
</dbReference>
<dbReference type="GO" id="GO:0003676">
    <property type="term" value="F:nucleic acid binding"/>
    <property type="evidence" value="ECO:0007669"/>
    <property type="project" value="InterPro"/>
</dbReference>
<dbReference type="HOGENOM" id="CLU_1790474_0_0_1"/>